<evidence type="ECO:0008006" key="10">
    <source>
        <dbReference type="Google" id="ProtNLM"/>
    </source>
</evidence>
<name>A0A532V1W2_UNCL8</name>
<dbReference type="EMBL" id="NJBN01000003">
    <property type="protein sequence ID" value="TKJ41185.1"/>
    <property type="molecule type" value="Genomic_DNA"/>
</dbReference>
<dbReference type="GO" id="GO:0006310">
    <property type="term" value="P:DNA recombination"/>
    <property type="evidence" value="ECO:0007669"/>
    <property type="project" value="UniProtKB-KW"/>
</dbReference>
<dbReference type="InterPro" id="IPR002104">
    <property type="entry name" value="Integrase_catalytic"/>
</dbReference>
<dbReference type="InterPro" id="IPR025269">
    <property type="entry name" value="SAM-like_dom"/>
</dbReference>
<dbReference type="Gene3D" id="1.10.443.10">
    <property type="entry name" value="Intergrase catalytic core"/>
    <property type="match status" value="1"/>
</dbReference>
<keyword evidence="2" id="KW-0229">DNA integration</keyword>
<dbReference type="Pfam" id="PF00589">
    <property type="entry name" value="Phage_integrase"/>
    <property type="match status" value="2"/>
</dbReference>
<protein>
    <recommendedName>
        <fullName evidence="10">Tyr recombinase domain-containing protein</fullName>
    </recommendedName>
</protein>
<dbReference type="PROSITE" id="PS51898">
    <property type="entry name" value="TYR_RECOMBINASE"/>
    <property type="match status" value="1"/>
</dbReference>
<evidence type="ECO:0000256" key="4">
    <source>
        <dbReference type="ARBA" id="ARBA00023172"/>
    </source>
</evidence>
<dbReference type="PANTHER" id="PTHR30349">
    <property type="entry name" value="PHAGE INTEGRASE-RELATED"/>
    <property type="match status" value="1"/>
</dbReference>
<evidence type="ECO:0000256" key="2">
    <source>
        <dbReference type="ARBA" id="ARBA00022908"/>
    </source>
</evidence>
<dbReference type="AlphaFoldDB" id="A0A532V1W2"/>
<evidence type="ECO:0000259" key="7">
    <source>
        <dbReference type="PROSITE" id="PS51900"/>
    </source>
</evidence>
<accession>A0A532V1W2</accession>
<gene>
    <name evidence="8" type="ORF">CEE37_05840</name>
</gene>
<dbReference type="Proteomes" id="UP000319619">
    <property type="component" value="Unassembled WGS sequence"/>
</dbReference>
<dbReference type="InterPro" id="IPR013762">
    <property type="entry name" value="Integrase-like_cat_sf"/>
</dbReference>
<dbReference type="Gene3D" id="1.10.150.130">
    <property type="match status" value="1"/>
</dbReference>
<dbReference type="GO" id="GO:0003677">
    <property type="term" value="F:DNA binding"/>
    <property type="evidence" value="ECO:0007669"/>
    <property type="project" value="UniProtKB-UniRule"/>
</dbReference>
<reference evidence="8 9" key="1">
    <citation type="submission" date="2017-06" db="EMBL/GenBank/DDBJ databases">
        <title>Novel microbial phyla capable of carbon fixation and sulfur reduction in deep-sea sediments.</title>
        <authorList>
            <person name="Huang J."/>
            <person name="Baker B."/>
            <person name="Wang Y."/>
        </authorList>
    </citation>
    <scope>NUCLEOTIDE SEQUENCE [LARGE SCALE GENOMIC DNA]</scope>
    <source>
        <strain evidence="8">B3_LCP</strain>
    </source>
</reference>
<dbReference type="PANTHER" id="PTHR30349:SF64">
    <property type="entry name" value="PROPHAGE INTEGRASE INTD-RELATED"/>
    <property type="match status" value="1"/>
</dbReference>
<dbReference type="CDD" id="cd00796">
    <property type="entry name" value="INT_Rci_Hp1_C"/>
    <property type="match status" value="1"/>
</dbReference>
<dbReference type="PROSITE" id="PS51900">
    <property type="entry name" value="CB"/>
    <property type="match status" value="1"/>
</dbReference>
<dbReference type="SUPFAM" id="SSF56349">
    <property type="entry name" value="DNA breaking-rejoining enzymes"/>
    <property type="match status" value="1"/>
</dbReference>
<dbReference type="InterPro" id="IPR010998">
    <property type="entry name" value="Integrase_recombinase_N"/>
</dbReference>
<comment type="caution">
    <text evidence="8">The sequence shown here is derived from an EMBL/GenBank/DDBJ whole genome shotgun (WGS) entry which is preliminary data.</text>
</comment>
<evidence type="ECO:0000256" key="1">
    <source>
        <dbReference type="ARBA" id="ARBA00008857"/>
    </source>
</evidence>
<evidence type="ECO:0000256" key="3">
    <source>
        <dbReference type="ARBA" id="ARBA00023125"/>
    </source>
</evidence>
<organism evidence="8 9">
    <name type="scientific">candidate division LCP-89 bacterium B3_LCP</name>
    <dbReference type="NCBI Taxonomy" id="2012998"/>
    <lineage>
        <taxon>Bacteria</taxon>
        <taxon>Pseudomonadati</taxon>
        <taxon>Bacteria division LCP-89</taxon>
    </lineage>
</organism>
<feature type="domain" description="Core-binding (CB)" evidence="7">
    <location>
        <begin position="66"/>
        <end position="147"/>
    </location>
</feature>
<evidence type="ECO:0000259" key="6">
    <source>
        <dbReference type="PROSITE" id="PS51898"/>
    </source>
</evidence>
<dbReference type="Pfam" id="PF13102">
    <property type="entry name" value="Phage_int_SAM_5"/>
    <property type="match status" value="1"/>
</dbReference>
<evidence type="ECO:0000313" key="9">
    <source>
        <dbReference type="Proteomes" id="UP000319619"/>
    </source>
</evidence>
<feature type="domain" description="Tyr recombinase" evidence="6">
    <location>
        <begin position="173"/>
        <end position="336"/>
    </location>
</feature>
<dbReference type="InterPro" id="IPR044068">
    <property type="entry name" value="CB"/>
</dbReference>
<proteinExistence type="inferred from homology"/>
<keyword evidence="4" id="KW-0233">DNA recombination</keyword>
<sequence length="342" mass="39357">MASLYKRKKKGGSYIWHVTYYLNGRHHTKSTGTSDKKVALEVLKKIEAEAARIEQGLEPEVKIIPILLSEFIEIYLEERKRQDKAARTISTDAYSLSRLLTFVGDIALTAITEIIALQYRKHKDETIKQTSASIELRSIRAALNWAVEKPGQKYLRYNPFTRKGIIPVVEGKNIPLCLSPDEKARFLSVIRDENHSRLFRFYLLTGCRRSEAIKLQWADIDVEQRRLTFRNTKTKRDRTIPIGLELMQIIMSLDRGQPRPFNYGADWVSHLFKEYLRRADLRESLHLHCLRHTTCSDLVRAGIHLSKVAKLLGHSSTKTTEVYTHVTVPDLLDTVEVLTCVG</sequence>
<dbReference type="GO" id="GO:0015074">
    <property type="term" value="P:DNA integration"/>
    <property type="evidence" value="ECO:0007669"/>
    <property type="project" value="UniProtKB-KW"/>
</dbReference>
<evidence type="ECO:0000313" key="8">
    <source>
        <dbReference type="EMBL" id="TKJ41185.1"/>
    </source>
</evidence>
<dbReference type="InterPro" id="IPR050090">
    <property type="entry name" value="Tyrosine_recombinase_XerCD"/>
</dbReference>
<dbReference type="InterPro" id="IPR011010">
    <property type="entry name" value="DNA_brk_join_enz"/>
</dbReference>
<evidence type="ECO:0000256" key="5">
    <source>
        <dbReference type="PROSITE-ProRule" id="PRU01248"/>
    </source>
</evidence>
<comment type="similarity">
    <text evidence="1">Belongs to the 'phage' integrase family.</text>
</comment>
<keyword evidence="3 5" id="KW-0238">DNA-binding</keyword>